<dbReference type="SUPFAM" id="SSF82784">
    <property type="entry name" value="OsmC-like"/>
    <property type="match status" value="1"/>
</dbReference>
<evidence type="ECO:0000313" key="2">
    <source>
        <dbReference type="EMBL" id="MET3557342.1"/>
    </source>
</evidence>
<sequence length="141" mass="15048">MLYSVTALNHQGINGTAQLSNGKPVPTSHPLNDQPGFNPEELLALAWSTCLNATIEALLEARGLSTKSAVSVTVDLVKEPEQAGYYFQVLGQASIQGLSLDEAQAIVQEADQRCPVSKLLAQAKTVTLETVSWTDPIDLGE</sequence>
<protein>
    <submittedName>
        <fullName evidence="2">Organic hydroperoxide reductase OsmC/OhrA</fullName>
    </submittedName>
</protein>
<dbReference type="PANTHER" id="PTHR33797">
    <property type="entry name" value="ORGANIC HYDROPEROXIDE RESISTANCE PROTEIN-LIKE"/>
    <property type="match status" value="1"/>
</dbReference>
<accession>A0ABV2FFK6</accession>
<evidence type="ECO:0000313" key="3">
    <source>
        <dbReference type="Proteomes" id="UP001549122"/>
    </source>
</evidence>
<comment type="similarity">
    <text evidence="1">Belongs to the OsmC/Ohr family.</text>
</comment>
<reference evidence="2 3" key="1">
    <citation type="submission" date="2024-06" db="EMBL/GenBank/DDBJ databases">
        <title>Genomic Encyclopedia of Type Strains, Phase IV (KMG-IV): sequencing the most valuable type-strain genomes for metagenomic binning, comparative biology and taxonomic classification.</title>
        <authorList>
            <person name="Goeker M."/>
        </authorList>
    </citation>
    <scope>NUCLEOTIDE SEQUENCE [LARGE SCALE GENOMIC DNA]</scope>
    <source>
        <strain evidence="2 3">DSM 28303</strain>
    </source>
</reference>
<proteinExistence type="inferred from homology"/>
<dbReference type="EMBL" id="JBEPLO010000003">
    <property type="protein sequence ID" value="MET3557342.1"/>
    <property type="molecule type" value="Genomic_DNA"/>
</dbReference>
<dbReference type="InterPro" id="IPR036102">
    <property type="entry name" value="OsmC/Ohrsf"/>
</dbReference>
<dbReference type="InterPro" id="IPR019953">
    <property type="entry name" value="OHR"/>
</dbReference>
<dbReference type="RefSeq" id="WP_354364097.1">
    <property type="nucleotide sequence ID" value="NZ_JBEPLO010000003.1"/>
</dbReference>
<gene>
    <name evidence="2" type="ORF">ABID29_000451</name>
</gene>
<comment type="caution">
    <text evidence="2">The sequence shown here is derived from an EMBL/GenBank/DDBJ whole genome shotgun (WGS) entry which is preliminary data.</text>
</comment>
<dbReference type="Gene3D" id="3.30.300.20">
    <property type="match status" value="1"/>
</dbReference>
<dbReference type="PANTHER" id="PTHR33797:SF2">
    <property type="entry name" value="ORGANIC HYDROPEROXIDE RESISTANCE PROTEIN-LIKE"/>
    <property type="match status" value="1"/>
</dbReference>
<dbReference type="Pfam" id="PF02566">
    <property type="entry name" value="OsmC"/>
    <property type="match status" value="1"/>
</dbReference>
<name>A0ABV2FFK6_9STRE</name>
<dbReference type="Proteomes" id="UP001549122">
    <property type="component" value="Unassembled WGS sequence"/>
</dbReference>
<dbReference type="InterPro" id="IPR015946">
    <property type="entry name" value="KH_dom-like_a/b"/>
</dbReference>
<evidence type="ECO:0000256" key="1">
    <source>
        <dbReference type="ARBA" id="ARBA00007378"/>
    </source>
</evidence>
<organism evidence="2 3">
    <name type="scientific">Streptococcus rupicaprae</name>
    <dbReference type="NCBI Taxonomy" id="759619"/>
    <lineage>
        <taxon>Bacteria</taxon>
        <taxon>Bacillati</taxon>
        <taxon>Bacillota</taxon>
        <taxon>Bacilli</taxon>
        <taxon>Lactobacillales</taxon>
        <taxon>Streptococcaceae</taxon>
        <taxon>Streptococcus</taxon>
    </lineage>
</organism>
<dbReference type="InterPro" id="IPR003718">
    <property type="entry name" value="OsmC/Ohr_fam"/>
</dbReference>
<keyword evidence="3" id="KW-1185">Reference proteome</keyword>